<dbReference type="InterPro" id="IPR005197">
    <property type="entry name" value="Glyco_hydro_71"/>
</dbReference>
<evidence type="ECO:0000313" key="2">
    <source>
        <dbReference type="Proteomes" id="UP000050424"/>
    </source>
</evidence>
<sequence length="403" mass="43673">MARQVYAHYMVGLTDQQALSQWEKDIRDAQDASIDGFALNIGPSDTWTGTQLGLAYQAAAAAGFKLFLSFDMASEDNPWGVQQVADLVNDFKGEAAQVVVDGKPMVSTFEGPKWSDNWSSVRDLTGGVFLMPCWSSLGPTGLQDKLSGIDGAFSWAAWPKAGENKLTSEEDQLYQNVLADKPYMMGVSPHFYVNLPNWGKNWYSSSESLWFDRWQQVLDLMPEYIEIITWNDFSESSYISDIVDAQIVAGAETYVDGMSHAAYRSVLPYLIKAYKAGQKNVELPGAETAVAWYRTTPATAGSSGGTVWGQGGSQPASDGARDVVSVITITVDETEFQLSIGDTSQSFLANGTANRVNYFEMPFNGAVGDVSLTMNGATSIGAAISNSVPASGYVNFNSVAIRL</sequence>
<name>A0A0P7BIQ9_9HYPO</name>
<dbReference type="OrthoDB" id="1046782at2759"/>
<dbReference type="Proteomes" id="UP000050424">
    <property type="component" value="Unassembled WGS sequence"/>
</dbReference>
<accession>A0A0P7BIQ9</accession>
<keyword evidence="2" id="KW-1185">Reference proteome</keyword>
<organism evidence="1 2">
    <name type="scientific">Neonectria ditissima</name>
    <dbReference type="NCBI Taxonomy" id="78410"/>
    <lineage>
        <taxon>Eukaryota</taxon>
        <taxon>Fungi</taxon>
        <taxon>Dikarya</taxon>
        <taxon>Ascomycota</taxon>
        <taxon>Pezizomycotina</taxon>
        <taxon>Sordariomycetes</taxon>
        <taxon>Hypocreomycetidae</taxon>
        <taxon>Hypocreales</taxon>
        <taxon>Nectriaceae</taxon>
        <taxon>Neonectria</taxon>
    </lineage>
</organism>
<dbReference type="Gene3D" id="3.20.20.80">
    <property type="entry name" value="Glycosidases"/>
    <property type="match status" value="1"/>
</dbReference>
<dbReference type="AlphaFoldDB" id="A0A0P7BIQ9"/>
<dbReference type="EMBL" id="LKCW01000088">
    <property type="protein sequence ID" value="KPM40214.1"/>
    <property type="molecule type" value="Genomic_DNA"/>
</dbReference>
<evidence type="ECO:0000313" key="1">
    <source>
        <dbReference type="EMBL" id="KPM40214.1"/>
    </source>
</evidence>
<dbReference type="GO" id="GO:0051118">
    <property type="term" value="F:glucan endo-1,3-alpha-glucosidase activity"/>
    <property type="evidence" value="ECO:0007669"/>
    <property type="project" value="InterPro"/>
</dbReference>
<dbReference type="STRING" id="78410.A0A0P7BIQ9"/>
<dbReference type="CDD" id="cd11577">
    <property type="entry name" value="GH71"/>
    <property type="match status" value="1"/>
</dbReference>
<protein>
    <recommendedName>
        <fullName evidence="3">Mutanase</fullName>
    </recommendedName>
</protein>
<dbReference type="Pfam" id="PF03659">
    <property type="entry name" value="Glyco_hydro_71"/>
    <property type="match status" value="1"/>
</dbReference>
<evidence type="ECO:0008006" key="3">
    <source>
        <dbReference type="Google" id="ProtNLM"/>
    </source>
</evidence>
<gene>
    <name evidence="1" type="ORF">AK830_g6337</name>
</gene>
<comment type="caution">
    <text evidence="1">The sequence shown here is derived from an EMBL/GenBank/DDBJ whole genome shotgun (WGS) entry which is preliminary data.</text>
</comment>
<reference evidence="1 2" key="1">
    <citation type="submission" date="2015-09" db="EMBL/GenBank/DDBJ databases">
        <title>Draft genome of a European isolate of the apple canker pathogen Neonectria ditissima.</title>
        <authorList>
            <person name="Gomez-Cortecero A."/>
            <person name="Harrison R.J."/>
            <person name="Armitage A.D."/>
        </authorList>
    </citation>
    <scope>NUCLEOTIDE SEQUENCE [LARGE SCALE GENOMIC DNA]</scope>
    <source>
        <strain evidence="1 2">R09/05</strain>
    </source>
</reference>
<proteinExistence type="predicted"/>